<reference evidence="1 2" key="1">
    <citation type="journal article" date="2011" name="J. Bacteriol.">
        <title>Genome sequence of Microbacterium testaceum StLB037, an N-acylhomoserine lactone-degrading bacterium isolated from potato leaves.</title>
        <authorList>
            <person name="Morohoshi T."/>
            <person name="Wang W.-Z."/>
            <person name="Someya N."/>
            <person name="Ikeda T."/>
        </authorList>
    </citation>
    <scope>NUCLEOTIDE SEQUENCE [LARGE SCALE GENOMIC DNA]</scope>
    <source>
        <strain evidence="1 2">StLB037</strain>
    </source>
</reference>
<dbReference type="AlphaFoldDB" id="E8N8Y7"/>
<dbReference type="HOGENOM" id="CLU_2602132_0_0_11"/>
<dbReference type="Proteomes" id="UP000008975">
    <property type="component" value="Chromosome"/>
</dbReference>
<gene>
    <name evidence="1" type="ordered locus">MTES_0232</name>
</gene>
<dbReference type="KEGG" id="mts:MTES_0232"/>
<dbReference type="STRING" id="979556.MTES_0232"/>
<dbReference type="EMBL" id="AP012052">
    <property type="protein sequence ID" value="BAJ73196.1"/>
    <property type="molecule type" value="Genomic_DNA"/>
</dbReference>
<protein>
    <submittedName>
        <fullName evidence="1">Uncharacterized N-terminal domain of the transcription elongation factor GreA</fullName>
    </submittedName>
</protein>
<evidence type="ECO:0000313" key="2">
    <source>
        <dbReference type="Proteomes" id="UP000008975"/>
    </source>
</evidence>
<dbReference type="GO" id="GO:0003746">
    <property type="term" value="F:translation elongation factor activity"/>
    <property type="evidence" value="ECO:0007669"/>
    <property type="project" value="UniProtKB-KW"/>
</dbReference>
<sequence length="79" mass="8423">MGPLLPSAIVLALSSRTREHSFIVQERTGGVQMSDKLKSDLEEAASRAVAEASAAESGMTIQTQWSSWTRSGVMPATSE</sequence>
<evidence type="ECO:0000313" key="1">
    <source>
        <dbReference type="EMBL" id="BAJ73196.1"/>
    </source>
</evidence>
<keyword evidence="1" id="KW-0251">Elongation factor</keyword>
<keyword evidence="1" id="KW-0648">Protein biosynthesis</keyword>
<proteinExistence type="predicted"/>
<accession>E8N8Y7</accession>
<organism evidence="1 2">
    <name type="scientific">Microbacterium testaceum (strain StLB037)</name>
    <dbReference type="NCBI Taxonomy" id="979556"/>
    <lineage>
        <taxon>Bacteria</taxon>
        <taxon>Bacillati</taxon>
        <taxon>Actinomycetota</taxon>
        <taxon>Actinomycetes</taxon>
        <taxon>Micrococcales</taxon>
        <taxon>Microbacteriaceae</taxon>
        <taxon>Microbacterium</taxon>
    </lineage>
</organism>
<name>E8N8Y7_MICTS</name>
<reference key="2">
    <citation type="submission" date="2011-02" db="EMBL/GenBank/DDBJ databases">
        <title>Genome sequence of Microbacterium testaceum StLB037.</title>
        <authorList>
            <person name="Morohoshi T."/>
            <person name="Wang W.Z."/>
            <person name="Someya N."/>
            <person name="Ikeda T."/>
        </authorList>
    </citation>
    <scope>NUCLEOTIDE SEQUENCE</scope>
    <source>
        <strain>StLB037</strain>
    </source>
</reference>